<reference evidence="2" key="1">
    <citation type="submission" date="2020-03" db="EMBL/GenBank/DDBJ databases">
        <title>The deep terrestrial virosphere.</title>
        <authorList>
            <person name="Holmfeldt K."/>
            <person name="Nilsson E."/>
            <person name="Simone D."/>
            <person name="Lopez-Fernandez M."/>
            <person name="Wu X."/>
            <person name="de Brujin I."/>
            <person name="Lundin D."/>
            <person name="Andersson A."/>
            <person name="Bertilsson S."/>
            <person name="Dopson M."/>
        </authorList>
    </citation>
    <scope>NUCLEOTIDE SEQUENCE</scope>
    <source>
        <strain evidence="2">MM415B03403</strain>
    </source>
</reference>
<dbReference type="AlphaFoldDB" id="A0A6M3L9Z9"/>
<dbReference type="EMBL" id="MT142979">
    <property type="protein sequence ID" value="QJA91323.1"/>
    <property type="molecule type" value="Genomic_DNA"/>
</dbReference>
<dbReference type="Gene3D" id="3.40.1350.10">
    <property type="match status" value="1"/>
</dbReference>
<dbReference type="InterPro" id="IPR014833">
    <property type="entry name" value="TnsA_N"/>
</dbReference>
<keyword evidence="2" id="KW-0540">Nuclease</keyword>
<keyword evidence="2" id="KW-0378">Hydrolase</keyword>
<dbReference type="Pfam" id="PF08722">
    <property type="entry name" value="Tn7_TnsA-like_N"/>
    <property type="match status" value="1"/>
</dbReference>
<accession>A0A6M3L9Z9</accession>
<proteinExistence type="predicted"/>
<gene>
    <name evidence="2" type="ORF">MM415B03403_0006</name>
</gene>
<dbReference type="GO" id="GO:0003676">
    <property type="term" value="F:nucleic acid binding"/>
    <property type="evidence" value="ECO:0007669"/>
    <property type="project" value="InterPro"/>
</dbReference>
<dbReference type="InterPro" id="IPR011856">
    <property type="entry name" value="tRNA_endonuc-like_dom_sf"/>
</dbReference>
<keyword evidence="2" id="KW-0255">Endonuclease</keyword>
<name>A0A6M3L9Z9_9ZZZZ</name>
<dbReference type="GO" id="GO:0004519">
    <property type="term" value="F:endonuclease activity"/>
    <property type="evidence" value="ECO:0007669"/>
    <property type="project" value="UniProtKB-KW"/>
</dbReference>
<protein>
    <submittedName>
        <fullName evidence="2">Putative endonuclease subunit</fullName>
    </submittedName>
</protein>
<evidence type="ECO:0000313" key="2">
    <source>
        <dbReference type="EMBL" id="QJA91323.1"/>
    </source>
</evidence>
<sequence length="345" mass="40646">MVERQRTEETKQKISESIKNGYLNGRIGWNKNKHIQTNTGRTHFKKGYIPWNKGLTKENDTRVLSVSNKVKGLRKGKTYEQIYGKEKSLLVLEKIRTKKEIRFCKCGCGFSKECKITSDWKYSRNHDKRKVQVEKKCICGNIFFTSLKLPKKYCSRKCRYSDSNFFKQISKRSNITKKQRGTYLERHGIEKWNLLKSKQSNIKVQGILNKTYNPTKYRKKFKQGHFFSNKNNKNLYYRSSLELFVFQVLESLSEVVSFDSEVIRIPYKFNDCEYAYVVDLIVKYKNGQTDLIEVKGTWGINEERTQEKIKAGILFAKNNGWNFKLITEKDIQKQKRTNASCLISS</sequence>
<evidence type="ECO:0000259" key="1">
    <source>
        <dbReference type="Pfam" id="PF08722"/>
    </source>
</evidence>
<organism evidence="2">
    <name type="scientific">viral metagenome</name>
    <dbReference type="NCBI Taxonomy" id="1070528"/>
    <lineage>
        <taxon>unclassified sequences</taxon>
        <taxon>metagenomes</taxon>
        <taxon>organismal metagenomes</taxon>
    </lineage>
</organism>
<feature type="domain" description="TnsA endonuclease N-terminal" evidence="1">
    <location>
        <begin position="254"/>
        <end position="328"/>
    </location>
</feature>